<evidence type="ECO:0000313" key="3">
    <source>
        <dbReference type="Proteomes" id="UP001058687"/>
    </source>
</evidence>
<keyword evidence="1" id="KW-0812">Transmembrane</keyword>
<organism evidence="2 3">
    <name type="scientific">Vibrio campbellii</name>
    <dbReference type="NCBI Taxonomy" id="680"/>
    <lineage>
        <taxon>Bacteria</taxon>
        <taxon>Pseudomonadati</taxon>
        <taxon>Pseudomonadota</taxon>
        <taxon>Gammaproteobacteria</taxon>
        <taxon>Vibrionales</taxon>
        <taxon>Vibrionaceae</taxon>
        <taxon>Vibrio</taxon>
    </lineage>
</organism>
<gene>
    <name evidence="2" type="ORF">HB761_20525</name>
</gene>
<keyword evidence="1" id="KW-0472">Membrane</keyword>
<dbReference type="AlphaFoldDB" id="A0AAE9N219"/>
<proteinExistence type="predicted"/>
<accession>A0AAE9N219</accession>
<dbReference type="Proteomes" id="UP001058687">
    <property type="component" value="Chromosome 2"/>
</dbReference>
<reference evidence="2" key="1">
    <citation type="submission" date="2020-03" db="EMBL/GenBank/DDBJ databases">
        <title>Five strains of Vibrio campbellii isolated from Mariana Trench.</title>
        <authorList>
            <person name="Liang J."/>
            <person name="Zhang X.-H."/>
        </authorList>
    </citation>
    <scope>NUCLEOTIDE SEQUENCE</scope>
    <source>
        <strain evidence="2">LJC014</strain>
    </source>
</reference>
<evidence type="ECO:0000256" key="1">
    <source>
        <dbReference type="SAM" id="Phobius"/>
    </source>
</evidence>
<dbReference type="EMBL" id="CP050468">
    <property type="protein sequence ID" value="UTZ29045.1"/>
    <property type="molecule type" value="Genomic_DNA"/>
</dbReference>
<name>A0AAE9N219_9VIBR</name>
<feature type="transmembrane region" description="Helical" evidence="1">
    <location>
        <begin position="12"/>
        <end position="34"/>
    </location>
</feature>
<protein>
    <submittedName>
        <fullName evidence="2">Uncharacterized protein</fullName>
    </submittedName>
</protein>
<sequence length="84" mass="9512">MSVSNRVFGWLTINQVLFVSHLVLVLSIILGLSFTRFQSEWDMRIEHAATMAKTHLSFQVTFLSGSIAGRNYANLMMPSTKESF</sequence>
<evidence type="ECO:0000313" key="2">
    <source>
        <dbReference type="EMBL" id="UTZ29045.1"/>
    </source>
</evidence>
<keyword evidence="1" id="KW-1133">Transmembrane helix</keyword>